<evidence type="ECO:0000256" key="1">
    <source>
        <dbReference type="RuleBase" id="RU003792"/>
    </source>
</evidence>
<keyword evidence="1" id="KW-0819">tRNA processing</keyword>
<comment type="catalytic activity">
    <reaction evidence="1">
        <text>uridine(38/39/40) in tRNA = pseudouridine(38/39/40) in tRNA</text>
        <dbReference type="Rhea" id="RHEA:22376"/>
        <dbReference type="Rhea" id="RHEA-COMP:10085"/>
        <dbReference type="Rhea" id="RHEA-COMP:10087"/>
        <dbReference type="ChEBI" id="CHEBI:65314"/>
        <dbReference type="ChEBI" id="CHEBI:65315"/>
        <dbReference type="EC" id="5.4.99.12"/>
    </reaction>
</comment>
<evidence type="ECO:0000256" key="2">
    <source>
        <dbReference type="SAM" id="MobiDB-lite"/>
    </source>
</evidence>
<evidence type="ECO:0000259" key="3">
    <source>
        <dbReference type="Pfam" id="PF01416"/>
    </source>
</evidence>
<reference evidence="4" key="1">
    <citation type="journal article" date="2021" name="Sci. Rep.">
        <title>Diploid genomic architecture of Nitzschia inconspicua, an elite biomass production diatom.</title>
        <authorList>
            <person name="Oliver A."/>
            <person name="Podell S."/>
            <person name="Pinowska A."/>
            <person name="Traller J.C."/>
            <person name="Smith S.R."/>
            <person name="McClure R."/>
            <person name="Beliaev A."/>
            <person name="Bohutskyi P."/>
            <person name="Hill E.A."/>
            <person name="Rabines A."/>
            <person name="Zheng H."/>
            <person name="Allen L.Z."/>
            <person name="Kuo A."/>
            <person name="Grigoriev I.V."/>
            <person name="Allen A.E."/>
            <person name="Hazlebeck D."/>
            <person name="Allen E.E."/>
        </authorList>
    </citation>
    <scope>NUCLEOTIDE SEQUENCE</scope>
    <source>
        <strain evidence="4">Hildebrandi</strain>
    </source>
</reference>
<dbReference type="EMBL" id="JAGRRH010000022">
    <property type="protein sequence ID" value="KAG7345843.1"/>
    <property type="molecule type" value="Genomic_DNA"/>
</dbReference>
<dbReference type="AlphaFoldDB" id="A0A9K3KN10"/>
<organism evidence="4 5">
    <name type="scientific">Nitzschia inconspicua</name>
    <dbReference type="NCBI Taxonomy" id="303405"/>
    <lineage>
        <taxon>Eukaryota</taxon>
        <taxon>Sar</taxon>
        <taxon>Stramenopiles</taxon>
        <taxon>Ochrophyta</taxon>
        <taxon>Bacillariophyta</taxon>
        <taxon>Bacillariophyceae</taxon>
        <taxon>Bacillariophycidae</taxon>
        <taxon>Bacillariales</taxon>
        <taxon>Bacillariaceae</taxon>
        <taxon>Nitzschia</taxon>
    </lineage>
</organism>
<dbReference type="Proteomes" id="UP000693970">
    <property type="component" value="Unassembled WGS sequence"/>
</dbReference>
<dbReference type="PANTHER" id="PTHR11142">
    <property type="entry name" value="PSEUDOURIDYLATE SYNTHASE"/>
    <property type="match status" value="1"/>
</dbReference>
<feature type="domain" description="Pseudouridine synthase I TruA alpha/beta" evidence="3">
    <location>
        <begin position="267"/>
        <end position="388"/>
    </location>
</feature>
<gene>
    <name evidence="4" type="ORF">IV203_033374</name>
</gene>
<comment type="caution">
    <text evidence="4">The sequence shown here is derived from an EMBL/GenBank/DDBJ whole genome shotgun (WGS) entry which is preliminary data.</text>
</comment>
<feature type="region of interest" description="Disordered" evidence="2">
    <location>
        <begin position="50"/>
        <end position="73"/>
    </location>
</feature>
<name>A0A9K3KN10_9STRA</name>
<sequence length="394" mass="44995">MANTTTASILATDLLRKGLVVRRSDGFQRYALSIQYHGGNNRLLGFSYQHSQEEEQKEEEESSSSSWSSSSCRPRSVEGRLRQALTSTFGSSETESNWENIQVSSRTDRGVHAWKNTLHVDINTIATPRDQRNDKHSSSNDCSSILQKLTRGLNFHLARQDQPNQRRRQRQQHCSYYSGWNDVRILSAAAAPLFMRNDFHLVDPSQPPVLHWNARFSATQRTYVYRILVWHSNSNIDKTDMTALPFEWDRSWQIWSEHFCTHKMEHAARHLLGTQDYSSFRGARCQRQSPVVTIYSIDIRCRPYVGLGWNIPTTTTGRTTAPPSLVTITITGNAFLYRQVRNMVGCLVEVAKGRLRPEDVQTLLHAPKRPAACYTTAPAHGLFLVDVQHGDFVF</sequence>
<protein>
    <recommendedName>
        <fullName evidence="1">tRNA pseudouridine synthase</fullName>
        <ecNumber evidence="1">5.4.99.12</ecNumber>
    </recommendedName>
</protein>
<dbReference type="HAMAP" id="MF_00171">
    <property type="entry name" value="TruA"/>
    <property type="match status" value="1"/>
</dbReference>
<proteinExistence type="inferred from homology"/>
<dbReference type="EC" id="5.4.99.12" evidence="1"/>
<reference evidence="4" key="2">
    <citation type="submission" date="2021-04" db="EMBL/GenBank/DDBJ databases">
        <authorList>
            <person name="Podell S."/>
        </authorList>
    </citation>
    <scope>NUCLEOTIDE SEQUENCE</scope>
    <source>
        <strain evidence="4">Hildebrandi</strain>
    </source>
</reference>
<keyword evidence="5" id="KW-1185">Reference proteome</keyword>
<keyword evidence="1" id="KW-0413">Isomerase</keyword>
<dbReference type="InterPro" id="IPR020097">
    <property type="entry name" value="PsdUridine_synth_TruA_a/b_dom"/>
</dbReference>
<dbReference type="Pfam" id="PF01416">
    <property type="entry name" value="PseudoU_synth_1"/>
    <property type="match status" value="1"/>
</dbReference>
<evidence type="ECO:0000313" key="4">
    <source>
        <dbReference type="EMBL" id="KAG7345843.1"/>
    </source>
</evidence>
<dbReference type="GO" id="GO:0031119">
    <property type="term" value="P:tRNA pseudouridine synthesis"/>
    <property type="evidence" value="ECO:0007669"/>
    <property type="project" value="TreeGrafter"/>
</dbReference>
<evidence type="ECO:0000313" key="5">
    <source>
        <dbReference type="Proteomes" id="UP000693970"/>
    </source>
</evidence>
<dbReference type="OrthoDB" id="271910at2759"/>
<dbReference type="GO" id="GO:0003723">
    <property type="term" value="F:RNA binding"/>
    <property type="evidence" value="ECO:0007669"/>
    <property type="project" value="InterPro"/>
</dbReference>
<dbReference type="InterPro" id="IPR001406">
    <property type="entry name" value="PsdUridine_synth_TruA"/>
</dbReference>
<dbReference type="PANTHER" id="PTHR11142:SF0">
    <property type="entry name" value="TRNA PSEUDOURIDINE SYNTHASE-LIKE 1"/>
    <property type="match status" value="1"/>
</dbReference>
<comment type="similarity">
    <text evidence="1">Belongs to the tRNA pseudouridine synthase TruA family.</text>
</comment>
<accession>A0A9K3KN10</accession>
<dbReference type="GO" id="GO:0160147">
    <property type="term" value="F:tRNA pseudouridine(38-40) synthase activity"/>
    <property type="evidence" value="ECO:0007669"/>
    <property type="project" value="UniProtKB-EC"/>
</dbReference>